<dbReference type="Proteomes" id="UP000335415">
    <property type="component" value="Unassembled WGS sequence"/>
</dbReference>
<organism evidence="1 2">
    <name type="scientific">Affinibrenneria salicis</name>
    <dbReference type="NCBI Taxonomy" id="2590031"/>
    <lineage>
        <taxon>Bacteria</taxon>
        <taxon>Pseudomonadati</taxon>
        <taxon>Pseudomonadota</taxon>
        <taxon>Gammaproteobacteria</taxon>
        <taxon>Enterobacterales</taxon>
        <taxon>Pectobacteriaceae</taxon>
        <taxon>Affinibrenneria</taxon>
    </lineage>
</organism>
<accession>A0A5J5FQG1</accession>
<evidence type="ECO:0000313" key="2">
    <source>
        <dbReference type="Proteomes" id="UP000335415"/>
    </source>
</evidence>
<protein>
    <submittedName>
        <fullName evidence="1">Uncharacterized protein</fullName>
    </submittedName>
</protein>
<gene>
    <name evidence="1" type="ORF">FJU30_25295</name>
</gene>
<evidence type="ECO:0000313" key="1">
    <source>
        <dbReference type="EMBL" id="KAA8995181.1"/>
    </source>
</evidence>
<dbReference type="OrthoDB" id="6419647at2"/>
<name>A0A5J5FQG1_9GAMM</name>
<dbReference type="RefSeq" id="WP_150437730.1">
    <property type="nucleotide sequence ID" value="NZ_VYKJ01000022.1"/>
</dbReference>
<dbReference type="AlphaFoldDB" id="A0A5J5FQG1"/>
<reference evidence="1 2" key="1">
    <citation type="submission" date="2019-09" db="EMBL/GenBank/DDBJ databases">
        <authorList>
            <person name="Li Y."/>
        </authorList>
    </citation>
    <scope>NUCLEOTIDE SEQUENCE [LARGE SCALE GENOMIC DNA]</scope>
    <source>
        <strain evidence="1 2">L3-3HA</strain>
    </source>
</reference>
<comment type="caution">
    <text evidence="1">The sequence shown here is derived from an EMBL/GenBank/DDBJ whole genome shotgun (WGS) entry which is preliminary data.</text>
</comment>
<proteinExistence type="predicted"/>
<dbReference type="EMBL" id="VYKJ01000022">
    <property type="protein sequence ID" value="KAA8995181.1"/>
    <property type="molecule type" value="Genomic_DNA"/>
</dbReference>
<sequence>MEMKEIQTKYGVIYGRDALVLSGTELKLYPFNFIINTSLSLSACKPEILNAPDVKVKFIFSDIERLSIYKLDEYPNEKHSKSSFDYVDETHEDENKHIILSTYDHVFDIIGKYEVEYN</sequence>
<keyword evidence="2" id="KW-1185">Reference proteome</keyword>